<keyword evidence="3" id="KW-0808">Transferase</keyword>
<keyword evidence="3" id="KW-0695">RNA-directed DNA polymerase</keyword>
<dbReference type="InterPro" id="IPR013597">
    <property type="entry name" value="Mat_intron_G2"/>
</dbReference>
<evidence type="ECO:0000313" key="4">
    <source>
        <dbReference type="Proteomes" id="UP000012164"/>
    </source>
</evidence>
<dbReference type="SUPFAM" id="SSF56672">
    <property type="entry name" value="DNA/RNA polymerases"/>
    <property type="match status" value="1"/>
</dbReference>
<protein>
    <submittedName>
        <fullName evidence="3">RNA-directed DNA polymerase</fullName>
    </submittedName>
</protein>
<evidence type="ECO:0000256" key="1">
    <source>
        <dbReference type="ARBA" id="ARBA00034120"/>
    </source>
</evidence>
<comment type="caution">
    <text evidence="3">The sequence shown here is derived from an EMBL/GenBank/DDBJ whole genome shotgun (WGS) entry which is preliminary data.</text>
</comment>
<dbReference type="PROSITE" id="PS50878">
    <property type="entry name" value="RT_POL"/>
    <property type="match status" value="1"/>
</dbReference>
<dbReference type="InterPro" id="IPR051083">
    <property type="entry name" value="GrpII_Intron_Splice-Mob/Def"/>
</dbReference>
<dbReference type="AlphaFoldDB" id="A0A0F6I7T1"/>
<sequence length="432" mass="51424">MHVSNDQQHPITFDTTRELQRKLYLAAKRSRNRRFHALYDRIYRFDILWRAWEEVKENGGSGGVDNITFEQIERDGVETFLRTIEEDLKRRKYRPSPVRRVMIPKLDGSQRPLGIPTIRDRVVQQACKIVIEPIFEANFLNNSFGFRPKRSAVQATIEIKASLVRNWWVIDADIQKYFDTIDHELLMKLLRKRVSDRRVLKMIRQWLMAGVVENGKFQATKIGSPQGGVISPLLANIYLHVFDMYWQNKYQHLGRLIRYADDFVIICRYRSDAERALKSVTHIMERLKLNLHPAKTKLVQMEKEGFDFLGFYFRKSHSENTGKLVPYFWPSKKAMKSIRSKIRNLTTRRWYRLSLEEIVANLNPVIRGWRNYFRVGNSTRKFQELDSYVLYRLFHFVRKRGGNRGYLRIPDFQEMYLRCGIEHFYLSGGLTR</sequence>
<dbReference type="GO" id="GO:0003964">
    <property type="term" value="F:RNA-directed DNA polymerase activity"/>
    <property type="evidence" value="ECO:0007669"/>
    <property type="project" value="UniProtKB-KW"/>
</dbReference>
<dbReference type="NCBIfam" id="TIGR04416">
    <property type="entry name" value="group_II_RT_mat"/>
    <property type="match status" value="1"/>
</dbReference>
<dbReference type="Pfam" id="PF00078">
    <property type="entry name" value="RVT_1"/>
    <property type="match status" value="1"/>
</dbReference>
<dbReference type="PANTHER" id="PTHR34047">
    <property type="entry name" value="NUCLEAR INTRON MATURASE 1, MITOCHONDRIAL-RELATED"/>
    <property type="match status" value="1"/>
</dbReference>
<proteinExistence type="inferred from homology"/>
<dbReference type="InterPro" id="IPR043502">
    <property type="entry name" value="DNA/RNA_pol_sf"/>
</dbReference>
<dbReference type="PANTHER" id="PTHR34047:SF8">
    <property type="entry name" value="PROTEIN YKFC"/>
    <property type="match status" value="1"/>
</dbReference>
<dbReference type="InterPro" id="IPR000477">
    <property type="entry name" value="RT_dom"/>
</dbReference>
<accession>A0A0F6I7T1</accession>
<dbReference type="Gene3D" id="3.30.70.270">
    <property type="match status" value="1"/>
</dbReference>
<gene>
    <name evidence="3" type="ORF">LEP1GSC079_4950</name>
</gene>
<dbReference type="InterPro" id="IPR030931">
    <property type="entry name" value="Group_II_RT_mat"/>
</dbReference>
<comment type="similarity">
    <text evidence="1">Belongs to the bacterial reverse transcriptase family.</text>
</comment>
<keyword evidence="3" id="KW-0548">Nucleotidyltransferase</keyword>
<dbReference type="CDD" id="cd01651">
    <property type="entry name" value="RT_G2_intron"/>
    <property type="match status" value="1"/>
</dbReference>
<organism evidence="3 4">
    <name type="scientific">Leptospira interrogans str. FPW1039</name>
    <dbReference type="NCBI Taxonomy" id="1193040"/>
    <lineage>
        <taxon>Bacteria</taxon>
        <taxon>Pseudomonadati</taxon>
        <taxon>Spirochaetota</taxon>
        <taxon>Spirochaetia</taxon>
        <taxon>Leptospirales</taxon>
        <taxon>Leptospiraceae</taxon>
        <taxon>Leptospira</taxon>
    </lineage>
</organism>
<reference evidence="3 4" key="1">
    <citation type="submission" date="2013-01" db="EMBL/GenBank/DDBJ databases">
        <authorList>
            <person name="Harkins D.M."/>
            <person name="Durkin A.S."/>
            <person name="Brinkac L.M."/>
            <person name="Haft D.H."/>
            <person name="Selengut J.D."/>
            <person name="Sanka R."/>
            <person name="DePew J."/>
            <person name="Purushe J."/>
            <person name="Peacock S.J."/>
            <person name="Thaipadungpanit J."/>
            <person name="Wuthiekanun V.W."/>
            <person name="Day N.P."/>
            <person name="Vinetz J.M."/>
            <person name="Sutton G.G."/>
            <person name="Nierman W.C."/>
            <person name="Fouts D.E."/>
        </authorList>
    </citation>
    <scope>NUCLEOTIDE SEQUENCE [LARGE SCALE GENOMIC DNA]</scope>
    <source>
        <strain evidence="3 4">FPW1039</strain>
    </source>
</reference>
<dbReference type="Pfam" id="PF08388">
    <property type="entry name" value="GIIM"/>
    <property type="match status" value="1"/>
</dbReference>
<name>A0A0F6I7T1_LEPIR</name>
<feature type="domain" description="Reverse transcriptase" evidence="2">
    <location>
        <begin position="84"/>
        <end position="313"/>
    </location>
</feature>
<evidence type="ECO:0000259" key="2">
    <source>
        <dbReference type="PROSITE" id="PS50878"/>
    </source>
</evidence>
<dbReference type="EMBL" id="AKWR02000246">
    <property type="protein sequence ID" value="EMJ34106.1"/>
    <property type="molecule type" value="Genomic_DNA"/>
</dbReference>
<dbReference type="InterPro" id="IPR043128">
    <property type="entry name" value="Rev_trsase/Diguanyl_cyclase"/>
</dbReference>
<evidence type="ECO:0000313" key="3">
    <source>
        <dbReference type="EMBL" id="EMJ34106.1"/>
    </source>
</evidence>
<dbReference type="Proteomes" id="UP000012164">
    <property type="component" value="Unassembled WGS sequence"/>
</dbReference>